<dbReference type="InterPro" id="IPR016160">
    <property type="entry name" value="Ald_DH_CS_CYS"/>
</dbReference>
<evidence type="ECO:0000256" key="4">
    <source>
        <dbReference type="ARBA" id="ARBA00023027"/>
    </source>
</evidence>
<dbReference type="SUPFAM" id="SSF53720">
    <property type="entry name" value="ALDH-like"/>
    <property type="match status" value="1"/>
</dbReference>
<dbReference type="InterPro" id="IPR016163">
    <property type="entry name" value="Ald_DH_C"/>
</dbReference>
<proteinExistence type="inferred from homology"/>
<dbReference type="PANTHER" id="PTHR42862">
    <property type="entry name" value="DELTA-1-PYRROLINE-5-CARBOXYLATE DEHYDROGENASE 1, ISOFORM A-RELATED"/>
    <property type="match status" value="1"/>
</dbReference>
<gene>
    <name evidence="9" type="ORF">ATSB10_15500</name>
</gene>
<dbReference type="OrthoDB" id="9812625at2"/>
<evidence type="ECO:0000256" key="1">
    <source>
        <dbReference type="ARBA" id="ARBA00004786"/>
    </source>
</evidence>
<dbReference type="RefSeq" id="WP_063671766.1">
    <property type="nucleotide sequence ID" value="NZ_CP014841.1"/>
</dbReference>
<dbReference type="KEGG" id="dtx:ATSB10_15500"/>
<dbReference type="STRING" id="445710.ATSB10_15500"/>
<dbReference type="AlphaFoldDB" id="A0A160N0M3"/>
<evidence type="ECO:0000313" key="10">
    <source>
        <dbReference type="Proteomes" id="UP000077255"/>
    </source>
</evidence>
<keyword evidence="4" id="KW-0520">NAD</keyword>
<dbReference type="EMBL" id="CP014841">
    <property type="protein sequence ID" value="AND69004.1"/>
    <property type="molecule type" value="Genomic_DNA"/>
</dbReference>
<dbReference type="PROSITE" id="PS00687">
    <property type="entry name" value="ALDEHYDE_DEHYDR_GLU"/>
    <property type="match status" value="1"/>
</dbReference>
<comment type="pathway">
    <text evidence="1">Amino-acid degradation; L-proline degradation into L-glutamate; L-glutamate from L-proline: step 2/2.</text>
</comment>
<comment type="catalytic activity">
    <reaction evidence="5">
        <text>L-glutamate 5-semialdehyde + NAD(+) + H2O = L-glutamate + NADH + 2 H(+)</text>
        <dbReference type="Rhea" id="RHEA:30235"/>
        <dbReference type="ChEBI" id="CHEBI:15377"/>
        <dbReference type="ChEBI" id="CHEBI:15378"/>
        <dbReference type="ChEBI" id="CHEBI:29985"/>
        <dbReference type="ChEBI" id="CHEBI:57540"/>
        <dbReference type="ChEBI" id="CHEBI:57945"/>
        <dbReference type="ChEBI" id="CHEBI:58066"/>
        <dbReference type="EC" id="1.2.1.88"/>
    </reaction>
</comment>
<feature type="active site" evidence="6">
    <location>
        <position position="286"/>
    </location>
</feature>
<evidence type="ECO:0000256" key="2">
    <source>
        <dbReference type="ARBA" id="ARBA00012884"/>
    </source>
</evidence>
<feature type="domain" description="Aldehyde dehydrogenase" evidence="8">
    <location>
        <begin position="52"/>
        <end position="519"/>
    </location>
</feature>
<protein>
    <recommendedName>
        <fullName evidence="2">L-glutamate gamma-semialdehyde dehydrogenase</fullName>
        <ecNumber evidence="2">1.2.1.88</ecNumber>
    </recommendedName>
</protein>
<name>A0A160N0M3_9GAMM</name>
<dbReference type="Gene3D" id="3.40.309.10">
    <property type="entry name" value="Aldehyde Dehydrogenase, Chain A, domain 2"/>
    <property type="match status" value="1"/>
</dbReference>
<dbReference type="Pfam" id="PF00171">
    <property type="entry name" value="Aldedh"/>
    <property type="match status" value="1"/>
</dbReference>
<dbReference type="InterPro" id="IPR050485">
    <property type="entry name" value="Proline_metab_enzyme"/>
</dbReference>
<evidence type="ECO:0000259" key="8">
    <source>
        <dbReference type="Pfam" id="PF00171"/>
    </source>
</evidence>
<dbReference type="Gene3D" id="3.40.605.10">
    <property type="entry name" value="Aldehyde Dehydrogenase, Chain A, domain 1"/>
    <property type="match status" value="1"/>
</dbReference>
<dbReference type="GO" id="GO:0009898">
    <property type="term" value="C:cytoplasmic side of plasma membrane"/>
    <property type="evidence" value="ECO:0007669"/>
    <property type="project" value="TreeGrafter"/>
</dbReference>
<evidence type="ECO:0000256" key="3">
    <source>
        <dbReference type="ARBA" id="ARBA00023002"/>
    </source>
</evidence>
<dbReference type="PANTHER" id="PTHR42862:SF1">
    <property type="entry name" value="DELTA-1-PYRROLINE-5-CARBOXYLATE DEHYDROGENASE 2, ISOFORM A-RELATED"/>
    <property type="match status" value="1"/>
</dbReference>
<dbReference type="PATRIC" id="fig|445710.3.peg.1547"/>
<evidence type="ECO:0000313" key="9">
    <source>
        <dbReference type="EMBL" id="AND69004.1"/>
    </source>
</evidence>
<accession>A0A160N0M3</accession>
<dbReference type="InterPro" id="IPR029510">
    <property type="entry name" value="Ald_DH_CS_GLU"/>
</dbReference>
<dbReference type="Proteomes" id="UP000077255">
    <property type="component" value="Chromosome"/>
</dbReference>
<reference evidence="9 10" key="1">
    <citation type="submission" date="2016-02" db="EMBL/GenBank/DDBJ databases">
        <title>Complete genome sequencing and analysis of ATSB10, Dyella thiooxydans isolated from rhizosphere soil of sunflower (Helianthus annuus L.).</title>
        <authorList>
            <person name="Lee Y."/>
            <person name="Hwangbo K."/>
            <person name="Chung H."/>
            <person name="Yoo J."/>
            <person name="Kim K.Y."/>
            <person name="Sa T.M."/>
            <person name="Um Y."/>
            <person name="Madhaiyan M."/>
        </authorList>
    </citation>
    <scope>NUCLEOTIDE SEQUENCE [LARGE SCALE GENOMIC DNA]</scope>
    <source>
        <strain evidence="9 10">ATSB10</strain>
    </source>
</reference>
<evidence type="ECO:0000256" key="7">
    <source>
        <dbReference type="RuleBase" id="RU003345"/>
    </source>
</evidence>
<sequence>MSFRLTYATMYDPPEAMHERFEAALARVSATLGARHGLFIDGRDVDAEHSSDRRAPFDNALHLGHFALADEADADRAMRAAQAAYPAWRATPVAERARLMRRVGDLLEERVYDIAAALVLEVGKNRMEALGEAQETVDFFRHYADDFESHAGYHHTLPDDPIEGVVSHNASVMRPYGVWVVIAPFNFPLALAGGPTAAALVTGNTVVVKGASDTPWAARLLADCIRDAGLPPGVFNYLSGSSREVGAALAQHPLVAGLTFTGSVAVGRQLMRQMAGGAWPRPCVAEMGGKNPCIVTEHADLDDAAAGIVRSAYGMSGQKCSALSRLYVHERVADALIQRLQQRIGALRIGDPRERDQWMGPVVNATAYGHYRQYIDELEAGGATVLAGGRRLGEGTGGPAELARGFFVEPTLAEAPLGHPLWQHEMFLPILTLHRVRDRDEAMRLANDTSMGLTAGFYGGADEVAWFHEHIEAGVTYANRPQGATTGAWPGYQPFGGWKGSGSTGKAIASFYYLAQYLREQSRTVVE</sequence>
<comment type="similarity">
    <text evidence="7">Belongs to the aldehyde dehydrogenase family.</text>
</comment>
<dbReference type="InterPro" id="IPR015590">
    <property type="entry name" value="Aldehyde_DH_dom"/>
</dbReference>
<dbReference type="PROSITE" id="PS00070">
    <property type="entry name" value="ALDEHYDE_DEHYDR_CYS"/>
    <property type="match status" value="1"/>
</dbReference>
<dbReference type="GO" id="GO:0003842">
    <property type="term" value="F:L-glutamate gamma-semialdehyde dehydrogenase activity"/>
    <property type="evidence" value="ECO:0007669"/>
    <property type="project" value="UniProtKB-EC"/>
</dbReference>
<organism evidence="9 10">
    <name type="scientific">Dyella thiooxydans</name>
    <dbReference type="NCBI Taxonomy" id="445710"/>
    <lineage>
        <taxon>Bacteria</taxon>
        <taxon>Pseudomonadati</taxon>
        <taxon>Pseudomonadota</taxon>
        <taxon>Gammaproteobacteria</taxon>
        <taxon>Lysobacterales</taxon>
        <taxon>Rhodanobacteraceae</taxon>
        <taxon>Dyella</taxon>
    </lineage>
</organism>
<dbReference type="InterPro" id="IPR016162">
    <property type="entry name" value="Ald_DH_N"/>
</dbReference>
<dbReference type="GO" id="GO:0010133">
    <property type="term" value="P:L-proline catabolic process to L-glutamate"/>
    <property type="evidence" value="ECO:0007669"/>
    <property type="project" value="TreeGrafter"/>
</dbReference>
<evidence type="ECO:0000256" key="6">
    <source>
        <dbReference type="PROSITE-ProRule" id="PRU10007"/>
    </source>
</evidence>
<evidence type="ECO:0000256" key="5">
    <source>
        <dbReference type="ARBA" id="ARBA00048142"/>
    </source>
</evidence>
<keyword evidence="3 7" id="KW-0560">Oxidoreductase</keyword>
<dbReference type="EC" id="1.2.1.88" evidence="2"/>
<keyword evidence="10" id="KW-1185">Reference proteome</keyword>
<dbReference type="InterPro" id="IPR016161">
    <property type="entry name" value="Ald_DH/histidinol_DH"/>
</dbReference>